<feature type="compositionally biased region" description="Basic residues" evidence="1">
    <location>
        <begin position="228"/>
        <end position="238"/>
    </location>
</feature>
<comment type="caution">
    <text evidence="2">The sequence shown here is derived from an EMBL/GenBank/DDBJ whole genome shotgun (WGS) entry which is preliminary data.</text>
</comment>
<dbReference type="AlphaFoldDB" id="A0AA44UK62"/>
<dbReference type="InterPro" id="IPR058532">
    <property type="entry name" value="YjbR/MT2646/Rv2570-like"/>
</dbReference>
<gene>
    <name evidence="2" type="ORF">ATL51_0575</name>
</gene>
<dbReference type="EMBL" id="PHUJ01000003">
    <property type="protein sequence ID" value="PKB28949.1"/>
    <property type="molecule type" value="Genomic_DNA"/>
</dbReference>
<dbReference type="InterPro" id="IPR038056">
    <property type="entry name" value="YjbR-like_sf"/>
</dbReference>
<proteinExistence type="predicted"/>
<evidence type="ECO:0000256" key="1">
    <source>
        <dbReference type="SAM" id="MobiDB-lite"/>
    </source>
</evidence>
<feature type="region of interest" description="Disordered" evidence="1">
    <location>
        <begin position="133"/>
        <end position="271"/>
    </location>
</feature>
<accession>A0AA44UK62</accession>
<sequence length="271" mass="29250">MERGNLPAVRGAPVTARHPDPADPLPWLREICLSLPEVTEKQSHGSPSWFVRRMFVSYAGNHHGHPHLAFWCAAAPGVQAELVAEDPARFFRPAYVGHRGWLGVVLDGTGDAAADRDEITEIVTDAWRCVAPARPAGRPARQLTQGAAPDPRTDRSSEVSSRAWSASAWLGSRRSSATAPATRRPGRAGRSSSRARPAGRRRERPAPRHADTALRGRPGRPRPGSARPRARRRPTRRCRATDTVTGRAADGPATTPVPASRHPTMITGCGG</sequence>
<dbReference type="Gene3D" id="3.90.1150.30">
    <property type="match status" value="1"/>
</dbReference>
<evidence type="ECO:0000313" key="2">
    <source>
        <dbReference type="EMBL" id="PKB28949.1"/>
    </source>
</evidence>
<feature type="compositionally biased region" description="Basic and acidic residues" evidence="1">
    <location>
        <begin position="204"/>
        <end position="214"/>
    </location>
</feature>
<dbReference type="SUPFAM" id="SSF142906">
    <property type="entry name" value="YjbR-like"/>
    <property type="match status" value="1"/>
</dbReference>
<protein>
    <submittedName>
        <fullName evidence="2">YjbR protein</fullName>
    </submittedName>
</protein>
<feature type="region of interest" description="Disordered" evidence="1">
    <location>
        <begin position="1"/>
        <end position="21"/>
    </location>
</feature>
<dbReference type="Pfam" id="PF04237">
    <property type="entry name" value="YjbR"/>
    <property type="match status" value="1"/>
</dbReference>
<organism evidence="2 3">
    <name type="scientific">Pseudonocardia alni</name>
    <name type="common">Amycolata alni</name>
    <dbReference type="NCBI Taxonomy" id="33907"/>
    <lineage>
        <taxon>Bacteria</taxon>
        <taxon>Bacillati</taxon>
        <taxon>Actinomycetota</taxon>
        <taxon>Actinomycetes</taxon>
        <taxon>Pseudonocardiales</taxon>
        <taxon>Pseudonocardiaceae</taxon>
        <taxon>Pseudonocardia</taxon>
    </lineage>
</organism>
<feature type="compositionally biased region" description="Low complexity" evidence="1">
    <location>
        <begin position="158"/>
        <end position="196"/>
    </location>
</feature>
<reference evidence="2 3" key="1">
    <citation type="submission" date="2017-11" db="EMBL/GenBank/DDBJ databases">
        <title>Sequencing the genomes of 1000 actinobacteria strains.</title>
        <authorList>
            <person name="Klenk H.-P."/>
        </authorList>
    </citation>
    <scope>NUCLEOTIDE SEQUENCE [LARGE SCALE GENOMIC DNA]</scope>
    <source>
        <strain evidence="2 3">DSM 44104</strain>
    </source>
</reference>
<evidence type="ECO:0000313" key="3">
    <source>
        <dbReference type="Proteomes" id="UP000232453"/>
    </source>
</evidence>
<dbReference type="Proteomes" id="UP000232453">
    <property type="component" value="Unassembled WGS sequence"/>
</dbReference>
<name>A0AA44UK62_PSEA5</name>